<dbReference type="InterPro" id="IPR007860">
    <property type="entry name" value="DNA_mmatch_repair_MutS_con_dom"/>
</dbReference>
<comment type="similarity">
    <text evidence="1 6">Belongs to the DNA mismatch repair MutS family.</text>
</comment>
<dbReference type="InterPro" id="IPR045076">
    <property type="entry name" value="MutS"/>
</dbReference>
<feature type="compositionally biased region" description="Basic and acidic residues" evidence="7">
    <location>
        <begin position="13"/>
        <end position="34"/>
    </location>
</feature>
<dbReference type="GO" id="GO:0005524">
    <property type="term" value="F:ATP binding"/>
    <property type="evidence" value="ECO:0007669"/>
    <property type="project" value="UniProtKB-UniRule"/>
</dbReference>
<feature type="region of interest" description="Disordered" evidence="7">
    <location>
        <begin position="458"/>
        <end position="506"/>
    </location>
</feature>
<keyword evidence="2 6" id="KW-0547">Nucleotide-binding</keyword>
<evidence type="ECO:0000256" key="5">
    <source>
        <dbReference type="ARBA" id="ARBA00023125"/>
    </source>
</evidence>
<dbReference type="Pfam" id="PF05188">
    <property type="entry name" value="MutS_II"/>
    <property type="match status" value="1"/>
</dbReference>
<dbReference type="Pfam" id="PF00488">
    <property type="entry name" value="MutS_V"/>
    <property type="match status" value="1"/>
</dbReference>
<evidence type="ECO:0000313" key="9">
    <source>
        <dbReference type="EMBL" id="GAQ86033.1"/>
    </source>
</evidence>
<dbReference type="SUPFAM" id="SSF52540">
    <property type="entry name" value="P-loop containing nucleoside triphosphate hydrolases"/>
    <property type="match status" value="1"/>
</dbReference>
<dbReference type="GO" id="GO:0006298">
    <property type="term" value="P:mismatch repair"/>
    <property type="evidence" value="ECO:0000318"/>
    <property type="project" value="GO_Central"/>
</dbReference>
<evidence type="ECO:0000256" key="1">
    <source>
        <dbReference type="ARBA" id="ARBA00006271"/>
    </source>
</evidence>
<comment type="function">
    <text evidence="6">Component of the post-replicative DNA mismatch repair system (MMR).</text>
</comment>
<dbReference type="OrthoDB" id="10252754at2759"/>
<evidence type="ECO:0000313" key="10">
    <source>
        <dbReference type="Proteomes" id="UP000054558"/>
    </source>
</evidence>
<dbReference type="Pfam" id="PF01624">
    <property type="entry name" value="MutS_I"/>
    <property type="match status" value="1"/>
</dbReference>
<name>A0A1Y1I695_KLENI</name>
<dbReference type="PANTHER" id="PTHR11361:SF148">
    <property type="entry name" value="DNA MISMATCH REPAIR PROTEIN MSH6"/>
    <property type="match status" value="1"/>
</dbReference>
<dbReference type="InterPro" id="IPR007696">
    <property type="entry name" value="DNA_mismatch_repair_MutS_core"/>
</dbReference>
<evidence type="ECO:0000256" key="2">
    <source>
        <dbReference type="ARBA" id="ARBA00022741"/>
    </source>
</evidence>
<dbReference type="SUPFAM" id="SSF48334">
    <property type="entry name" value="DNA repair protein MutS, domain III"/>
    <property type="match status" value="1"/>
</dbReference>
<evidence type="ECO:0000256" key="4">
    <source>
        <dbReference type="ARBA" id="ARBA00022840"/>
    </source>
</evidence>
<keyword evidence="4 6" id="KW-0067">ATP-binding</keyword>
<feature type="region of interest" description="Disordered" evidence="7">
    <location>
        <begin position="1266"/>
        <end position="1290"/>
    </location>
</feature>
<keyword evidence="6" id="KW-0234">DNA repair</keyword>
<feature type="compositionally biased region" description="Polar residues" evidence="7">
    <location>
        <begin position="945"/>
        <end position="955"/>
    </location>
</feature>
<dbReference type="InterPro" id="IPR017261">
    <property type="entry name" value="DNA_mismatch_repair_MutS/MSH"/>
</dbReference>
<dbReference type="Gene3D" id="3.40.1170.10">
    <property type="entry name" value="DNA repair protein MutS, domain I"/>
    <property type="match status" value="1"/>
</dbReference>
<proteinExistence type="inferred from homology"/>
<keyword evidence="3 6" id="KW-0227">DNA damage</keyword>
<dbReference type="OMA" id="EWSEVIH"/>
<dbReference type="GO" id="GO:0140664">
    <property type="term" value="F:ATP-dependent DNA damage sensor activity"/>
    <property type="evidence" value="ECO:0007669"/>
    <property type="project" value="InterPro"/>
</dbReference>
<dbReference type="Pfam" id="PF05192">
    <property type="entry name" value="MutS_III"/>
    <property type="match status" value="1"/>
</dbReference>
<dbReference type="Proteomes" id="UP000054558">
    <property type="component" value="Unassembled WGS sequence"/>
</dbReference>
<keyword evidence="5 6" id="KW-0238">DNA-binding</keyword>
<dbReference type="Gene3D" id="1.10.1420.10">
    <property type="match status" value="2"/>
</dbReference>
<dbReference type="InterPro" id="IPR016151">
    <property type="entry name" value="DNA_mismatch_repair_MutS_N"/>
</dbReference>
<feature type="compositionally biased region" description="Polar residues" evidence="7">
    <location>
        <begin position="1280"/>
        <end position="1290"/>
    </location>
</feature>
<dbReference type="GO" id="GO:0005634">
    <property type="term" value="C:nucleus"/>
    <property type="evidence" value="ECO:0000318"/>
    <property type="project" value="GO_Central"/>
</dbReference>
<organism evidence="9 10">
    <name type="scientific">Klebsormidium nitens</name>
    <name type="common">Green alga</name>
    <name type="synonym">Ulothrix nitens</name>
    <dbReference type="NCBI Taxonomy" id="105231"/>
    <lineage>
        <taxon>Eukaryota</taxon>
        <taxon>Viridiplantae</taxon>
        <taxon>Streptophyta</taxon>
        <taxon>Klebsormidiophyceae</taxon>
        <taxon>Klebsormidiales</taxon>
        <taxon>Klebsormidiaceae</taxon>
        <taxon>Klebsormidium</taxon>
    </lineage>
</organism>
<dbReference type="SUPFAM" id="SSF55271">
    <property type="entry name" value="DNA repair protein MutS, domain I"/>
    <property type="match status" value="1"/>
</dbReference>
<feature type="region of interest" description="Disordered" evidence="7">
    <location>
        <begin position="1209"/>
        <end position="1240"/>
    </location>
</feature>
<evidence type="ECO:0000256" key="6">
    <source>
        <dbReference type="PIRNR" id="PIRNR037677"/>
    </source>
</evidence>
<dbReference type="SMART" id="SM00534">
    <property type="entry name" value="MUTSac"/>
    <property type="match status" value="1"/>
</dbReference>
<dbReference type="Gene3D" id="3.40.50.300">
    <property type="entry name" value="P-loop containing nucleotide triphosphate hydrolases"/>
    <property type="match status" value="1"/>
</dbReference>
<gene>
    <name evidence="9" type="ORF">KFL_002660120</name>
</gene>
<dbReference type="SMART" id="SM00533">
    <property type="entry name" value="MUTSd"/>
    <property type="match status" value="1"/>
</dbReference>
<sequence length="1290" mass="137408">MAQRSMLSFLSKKPTEHGGEEGRKRKRREDDEPKLTVTMQAIAWDAGVQRKESGTLFGPNGQAHAQPGQKSSARGKEVEPDSPALFDGVGSGLKPAGESQENGGEVLHVYKKRPRSSKAGSDAGEDGAAAVGVVEGNAEIDEKERLRKRNRLLQSVGADDCAGPQQSAAWQEAAARFDWLDPGKIRDKQNRRPDHPDYDARTVRVPDSVMLRLSGTQKEYWKIKQDYMDIVLFFKVGSFYELYELDAEIGIKEFGWKLTLSGVGKCRQVGVPASGVDDACRKLVARGYKVGRVEQTETGAEAKAKRGPSAMVQRKLLKVESPALLVDEIRQPEAVHLLALRELELGDQGRAVEAGEREQVVIGFAFVDAAAGRFYVGEVRDDSSRSALGALLAQIAPQEIVHERHGLTAATRKLLKRAPIPGSLPLQLTPLDSGAEFLEPPAALAEIASKAYFGYSQAGTPSKTHESGSRGPLAEAHGGGDEQDPAGSSGLEERSSGTRIDPDAEALLSGNGPSVSALWALICHLRRLKVAAEMLPRGELSSYAVYRGSLRLDGQTLQNLELLQNAADGGRAGTLLANLDSCVTAQGKRLLRRWICHPSRSTAQIVSRQDGVEELVARPELARAVREELRKLPDLERLLGRVKAMASAPAAISYFAAQTHQKHVSTFCATLGGLQQACAALTSLHALPDSARVILKPFIRPEEVRLVSESFDELTSFFDWPKPGAKDRAPKLNLKRAEDSSSGKAAPETSAGKRASKKGKKAKAEDDEDPLGREVKALSRIVEVFADRRLATWGSLIGEALARVDVLVAFAAAAMAADGPTCRPVFVDKTAPDFAPHCAPASERGSAAGLGPSLATPSPSPRRTGAPPERDPSAGGDVSGRESIGDGLPEECQTPVSESGSERPNGGAVLQIEGLWHPYAIGGGGGTFVPNDLTLGGPNSGADLDTSQPRGTLSASPRGMLLTGPNMGGKSTLLRATCLAVIMAQLGCRVPAEKCSLSLVDTIFTRLGASDRIFSGESTFLVECSEAASVLRHATADSLVVLDELGRGTSTFDGYSIAYAVLKHLSEALDCRLLFATHYHPLTAEFASSPRITLAHMACQMLLDGAPSKTPRGDAETLADVSALSDRHVSLPEADDDNLQKEGQLVFLYKLRPGPCPKSYGLQVATLAGIPRSIVRAAAAAARVMESKLDRAFSGAGRRGLELPCRKESASEDGCFGRPSDSSGRLDSAEDGSAKEDAGCENLTGSELRIARTLLRQGLSGGIGSMLGSRADEESAHGSLVQTWQELQAQ</sequence>
<dbReference type="GO" id="GO:0032301">
    <property type="term" value="C:MutSalpha complex"/>
    <property type="evidence" value="ECO:0000318"/>
    <property type="project" value="GO_Central"/>
</dbReference>
<feature type="region of interest" description="Disordered" evidence="7">
    <location>
        <begin position="728"/>
        <end position="770"/>
    </location>
</feature>
<evidence type="ECO:0000256" key="3">
    <source>
        <dbReference type="ARBA" id="ARBA00022763"/>
    </source>
</evidence>
<dbReference type="PIRSF" id="PIRSF037677">
    <property type="entry name" value="DNA_mis_repair_Msh6"/>
    <property type="match status" value="1"/>
</dbReference>
<feature type="domain" description="DNA mismatch repair proteins mutS family" evidence="8">
    <location>
        <begin position="1038"/>
        <end position="1054"/>
    </location>
</feature>
<dbReference type="InterPro" id="IPR000432">
    <property type="entry name" value="DNA_mismatch_repair_MutS_C"/>
</dbReference>
<accession>A0A1Y1I695</accession>
<reference evidence="9 10" key="1">
    <citation type="journal article" date="2014" name="Nat. Commun.">
        <title>Klebsormidium flaccidum genome reveals primary factors for plant terrestrial adaptation.</title>
        <authorList>
            <person name="Hori K."/>
            <person name="Maruyama F."/>
            <person name="Fujisawa T."/>
            <person name="Togashi T."/>
            <person name="Yamamoto N."/>
            <person name="Seo M."/>
            <person name="Sato S."/>
            <person name="Yamada T."/>
            <person name="Mori H."/>
            <person name="Tajima N."/>
            <person name="Moriyama T."/>
            <person name="Ikeuchi M."/>
            <person name="Watanabe M."/>
            <person name="Wada H."/>
            <person name="Kobayashi K."/>
            <person name="Saito M."/>
            <person name="Masuda T."/>
            <person name="Sasaki-Sekimoto Y."/>
            <person name="Mashiguchi K."/>
            <person name="Awai K."/>
            <person name="Shimojima M."/>
            <person name="Masuda S."/>
            <person name="Iwai M."/>
            <person name="Nobusawa T."/>
            <person name="Narise T."/>
            <person name="Kondo S."/>
            <person name="Saito H."/>
            <person name="Sato R."/>
            <person name="Murakawa M."/>
            <person name="Ihara Y."/>
            <person name="Oshima-Yamada Y."/>
            <person name="Ohtaka K."/>
            <person name="Satoh M."/>
            <person name="Sonobe K."/>
            <person name="Ishii M."/>
            <person name="Ohtani R."/>
            <person name="Kanamori-Sato M."/>
            <person name="Honoki R."/>
            <person name="Miyazaki D."/>
            <person name="Mochizuki H."/>
            <person name="Umetsu J."/>
            <person name="Higashi K."/>
            <person name="Shibata D."/>
            <person name="Kamiya Y."/>
            <person name="Sato N."/>
            <person name="Nakamura Y."/>
            <person name="Tabata S."/>
            <person name="Ida S."/>
            <person name="Kurokawa K."/>
            <person name="Ohta H."/>
        </authorList>
    </citation>
    <scope>NUCLEOTIDE SEQUENCE [LARGE SCALE GENOMIC DNA]</scope>
    <source>
        <strain evidence="9 10">NIES-2285</strain>
    </source>
</reference>
<feature type="region of interest" description="Disordered" evidence="7">
    <location>
        <begin position="937"/>
        <end position="962"/>
    </location>
</feature>
<dbReference type="InterPro" id="IPR007695">
    <property type="entry name" value="DNA_mismatch_repair_MutS-lik_N"/>
</dbReference>
<feature type="region of interest" description="Disordered" evidence="7">
    <location>
        <begin position="837"/>
        <end position="906"/>
    </location>
</feature>
<feature type="compositionally biased region" description="Basic and acidic residues" evidence="7">
    <location>
        <begin position="491"/>
        <end position="502"/>
    </location>
</feature>
<dbReference type="InterPro" id="IPR036187">
    <property type="entry name" value="DNA_mismatch_repair_MutS_sf"/>
</dbReference>
<dbReference type="SUPFAM" id="SSF53150">
    <property type="entry name" value="DNA repair protein MutS, domain II"/>
    <property type="match status" value="1"/>
</dbReference>
<feature type="compositionally biased region" description="Basic and acidic residues" evidence="7">
    <location>
        <begin position="728"/>
        <end position="741"/>
    </location>
</feature>
<dbReference type="PROSITE" id="PS00486">
    <property type="entry name" value="DNA_MISMATCH_REPAIR_2"/>
    <property type="match status" value="1"/>
</dbReference>
<dbReference type="InterPro" id="IPR036678">
    <property type="entry name" value="MutS_con_dom_sf"/>
</dbReference>
<protein>
    <recommendedName>
        <fullName evidence="6">DNA mismatch repair protein</fullName>
    </recommendedName>
</protein>
<dbReference type="InterPro" id="IPR027417">
    <property type="entry name" value="P-loop_NTPase"/>
</dbReference>
<dbReference type="Gene3D" id="3.30.420.110">
    <property type="entry name" value="MutS, connector domain"/>
    <property type="match status" value="1"/>
</dbReference>
<dbReference type="GO" id="GO:0030983">
    <property type="term" value="F:mismatched DNA binding"/>
    <property type="evidence" value="ECO:0000318"/>
    <property type="project" value="GO_Central"/>
</dbReference>
<evidence type="ECO:0000259" key="8">
    <source>
        <dbReference type="PROSITE" id="PS00486"/>
    </source>
</evidence>
<dbReference type="PANTHER" id="PTHR11361">
    <property type="entry name" value="DNA MISMATCH REPAIR PROTEIN MUTS FAMILY MEMBER"/>
    <property type="match status" value="1"/>
</dbReference>
<dbReference type="STRING" id="105231.A0A1Y1I695"/>
<dbReference type="EMBL" id="DF237215">
    <property type="protein sequence ID" value="GAQ86033.1"/>
    <property type="molecule type" value="Genomic_DNA"/>
</dbReference>
<feature type="region of interest" description="Disordered" evidence="7">
    <location>
        <begin position="1"/>
        <end position="106"/>
    </location>
</feature>
<evidence type="ECO:0000256" key="7">
    <source>
        <dbReference type="SAM" id="MobiDB-lite"/>
    </source>
</evidence>
<keyword evidence="10" id="KW-1185">Reference proteome</keyword>